<keyword evidence="3" id="KW-1185">Reference proteome</keyword>
<protein>
    <recommendedName>
        <fullName evidence="4">Ion transport domain-containing protein</fullName>
    </recommendedName>
</protein>
<accession>A0A812L035</accession>
<gene>
    <name evidence="2" type="ORF">SPIL2461_LOCUS3938</name>
</gene>
<dbReference type="Proteomes" id="UP000649617">
    <property type="component" value="Unassembled WGS sequence"/>
</dbReference>
<name>A0A812L035_SYMPI</name>
<dbReference type="EMBL" id="CAJNIZ010004974">
    <property type="protein sequence ID" value="CAE7237714.1"/>
    <property type="molecule type" value="Genomic_DNA"/>
</dbReference>
<evidence type="ECO:0000313" key="2">
    <source>
        <dbReference type="EMBL" id="CAE7237714.1"/>
    </source>
</evidence>
<evidence type="ECO:0008006" key="4">
    <source>
        <dbReference type="Google" id="ProtNLM"/>
    </source>
</evidence>
<keyword evidence="1" id="KW-0472">Membrane</keyword>
<feature type="non-terminal residue" evidence="2">
    <location>
        <position position="88"/>
    </location>
</feature>
<dbReference type="AlphaFoldDB" id="A0A812L035"/>
<sequence length="88" mass="9945">VSWEEVLEPLEHISLLWVIVFLFYVQFTYFAVLNVLTGVFCQSAVESAQNDHANVVQSMLANKEAHVEKIRALFSKLGAEEEGIITYA</sequence>
<keyword evidence="1" id="KW-1133">Transmembrane helix</keyword>
<evidence type="ECO:0000313" key="3">
    <source>
        <dbReference type="Proteomes" id="UP000649617"/>
    </source>
</evidence>
<evidence type="ECO:0000256" key="1">
    <source>
        <dbReference type="SAM" id="Phobius"/>
    </source>
</evidence>
<reference evidence="2" key="1">
    <citation type="submission" date="2021-02" db="EMBL/GenBank/DDBJ databases">
        <authorList>
            <person name="Dougan E. K."/>
            <person name="Rhodes N."/>
            <person name="Thang M."/>
            <person name="Chan C."/>
        </authorList>
    </citation>
    <scope>NUCLEOTIDE SEQUENCE</scope>
</reference>
<organism evidence="2 3">
    <name type="scientific">Symbiodinium pilosum</name>
    <name type="common">Dinoflagellate</name>
    <dbReference type="NCBI Taxonomy" id="2952"/>
    <lineage>
        <taxon>Eukaryota</taxon>
        <taxon>Sar</taxon>
        <taxon>Alveolata</taxon>
        <taxon>Dinophyceae</taxon>
        <taxon>Suessiales</taxon>
        <taxon>Symbiodiniaceae</taxon>
        <taxon>Symbiodinium</taxon>
    </lineage>
</organism>
<comment type="caution">
    <text evidence="2">The sequence shown here is derived from an EMBL/GenBank/DDBJ whole genome shotgun (WGS) entry which is preliminary data.</text>
</comment>
<dbReference type="OrthoDB" id="410889at2759"/>
<feature type="non-terminal residue" evidence="2">
    <location>
        <position position="1"/>
    </location>
</feature>
<proteinExistence type="predicted"/>
<keyword evidence="1" id="KW-0812">Transmembrane</keyword>
<feature type="transmembrane region" description="Helical" evidence="1">
    <location>
        <begin position="15"/>
        <end position="36"/>
    </location>
</feature>